<evidence type="ECO:0000256" key="10">
    <source>
        <dbReference type="ARBA" id="ARBA00023002"/>
    </source>
</evidence>
<evidence type="ECO:0000256" key="8">
    <source>
        <dbReference type="ARBA" id="ARBA00022723"/>
    </source>
</evidence>
<evidence type="ECO:0000256" key="13">
    <source>
        <dbReference type="ARBA" id="ARBA00023157"/>
    </source>
</evidence>
<comment type="catalytic activity">
    <reaction evidence="16 17">
        <text>epoxyqueuosine(34) in tRNA + AH2 = queuosine(34) in tRNA + A + H2O</text>
        <dbReference type="Rhea" id="RHEA:32159"/>
        <dbReference type="Rhea" id="RHEA-COMP:18571"/>
        <dbReference type="Rhea" id="RHEA-COMP:18582"/>
        <dbReference type="ChEBI" id="CHEBI:13193"/>
        <dbReference type="ChEBI" id="CHEBI:15377"/>
        <dbReference type="ChEBI" id="CHEBI:17499"/>
        <dbReference type="ChEBI" id="CHEBI:194431"/>
        <dbReference type="ChEBI" id="CHEBI:194443"/>
        <dbReference type="EC" id="1.17.99.6"/>
    </reaction>
</comment>
<dbReference type="GO" id="GO:0051539">
    <property type="term" value="F:4 iron, 4 sulfur cluster binding"/>
    <property type="evidence" value="ECO:0007669"/>
    <property type="project" value="UniProtKB-UniRule"/>
</dbReference>
<protein>
    <recommendedName>
        <fullName evidence="5 17">Epoxyqueuosine reductase QueH</fullName>
        <ecNumber evidence="4 17">1.17.99.6</ecNumber>
    </recommendedName>
    <alternativeName>
        <fullName evidence="15 17">Queuosine biosynthesis protein QueH</fullName>
    </alternativeName>
</protein>
<feature type="disulfide bond" description="Redox-active" evidence="17">
    <location>
        <begin position="192"/>
        <end position="194"/>
    </location>
</feature>
<dbReference type="Proteomes" id="UP000268059">
    <property type="component" value="Chromosome"/>
</dbReference>
<evidence type="ECO:0000313" key="19">
    <source>
        <dbReference type="Proteomes" id="UP000268059"/>
    </source>
</evidence>
<dbReference type="EMBL" id="AP019309">
    <property type="protein sequence ID" value="BBH25344.1"/>
    <property type="molecule type" value="Genomic_DNA"/>
</dbReference>
<keyword evidence="14 17" id="KW-0676">Redox-active center</keyword>
<evidence type="ECO:0000256" key="4">
    <source>
        <dbReference type="ARBA" id="ARBA00012622"/>
    </source>
</evidence>
<feature type="binding site" evidence="17">
    <location>
        <position position="28"/>
    </location>
    <ligand>
        <name>[4Fe-4S] cluster</name>
        <dbReference type="ChEBI" id="CHEBI:49883"/>
    </ligand>
</feature>
<evidence type="ECO:0000256" key="15">
    <source>
        <dbReference type="ARBA" id="ARBA00031446"/>
    </source>
</evidence>
<evidence type="ECO:0000313" key="18">
    <source>
        <dbReference type="EMBL" id="BBH25344.1"/>
    </source>
</evidence>
<comment type="function">
    <text evidence="1 17">Catalyzes the conversion of epoxyqueuosine (oQ) to queuosine (Q), which is a hypermodified base found in the wobble positions of tRNA(Asp), tRNA(Asn), tRNA(His) and tRNA(Tyr).</text>
</comment>
<name>A0A3G9JRB1_9FIRM</name>
<evidence type="ECO:0000256" key="3">
    <source>
        <dbReference type="ARBA" id="ARBA00008207"/>
    </source>
</evidence>
<dbReference type="KEGG" id="ebm:SG0102_02780"/>
<evidence type="ECO:0000256" key="2">
    <source>
        <dbReference type="ARBA" id="ARBA00004691"/>
    </source>
</evidence>
<dbReference type="OrthoDB" id="9801033at2"/>
<evidence type="ECO:0000256" key="9">
    <source>
        <dbReference type="ARBA" id="ARBA00022785"/>
    </source>
</evidence>
<dbReference type="UniPathway" id="UPA00392"/>
<feature type="binding site" evidence="17">
    <location>
        <position position="114"/>
    </location>
    <ligand>
        <name>[4Fe-4S] cluster</name>
        <dbReference type="ChEBI" id="CHEBI:49883"/>
    </ligand>
</feature>
<evidence type="ECO:0000256" key="1">
    <source>
        <dbReference type="ARBA" id="ARBA00002268"/>
    </source>
</evidence>
<dbReference type="PANTHER" id="PTHR36701">
    <property type="entry name" value="EPOXYQUEUOSINE REDUCTASE QUEH"/>
    <property type="match status" value="1"/>
</dbReference>
<sequence length="212" mass="25107">MKQNYDLLMQEELKKLDGRKTLLLHVCCGPCSSNVIKELSEYFDITIFYSNSNIYPEEEYLRRRDELLTFIPEFNANNNRHITVVEDDYDLQAYTAKLAPLKDTGEKGERCHLCYEMRMTRAHDYALAHNFDYWTTVLSVSPHKISRWINEIGLSFTDDHLKFLPSDFKKRNGYLKSVQTAEAYHMYRQSYCGCVYSYQESLARVHQKEDHQ</sequence>
<dbReference type="GO" id="GO:0008616">
    <property type="term" value="P:tRNA queuosine(34) biosynthetic process"/>
    <property type="evidence" value="ECO:0007669"/>
    <property type="project" value="UniProtKB-UniRule"/>
</dbReference>
<evidence type="ECO:0000256" key="17">
    <source>
        <dbReference type="HAMAP-Rule" id="MF_02089"/>
    </source>
</evidence>
<keyword evidence="9 17" id="KW-0671">Queuosine biosynthesis</keyword>
<proteinExistence type="inferred from homology"/>
<evidence type="ECO:0000256" key="16">
    <source>
        <dbReference type="ARBA" id="ARBA00047415"/>
    </source>
</evidence>
<keyword evidence="8 17" id="KW-0479">Metal-binding</keyword>
<dbReference type="AlphaFoldDB" id="A0A3G9JRB1"/>
<dbReference type="InterPro" id="IPR003828">
    <property type="entry name" value="QueH"/>
</dbReference>
<dbReference type="HAMAP" id="MF_02089">
    <property type="entry name" value="QueH"/>
    <property type="match status" value="1"/>
</dbReference>
<evidence type="ECO:0000256" key="12">
    <source>
        <dbReference type="ARBA" id="ARBA00023014"/>
    </source>
</evidence>
<dbReference type="InParanoid" id="A0A3G9JRB1"/>
<keyword evidence="10 17" id="KW-0560">Oxidoreductase</keyword>
<keyword evidence="12 17" id="KW-0411">Iron-sulfur</keyword>
<dbReference type="GO" id="GO:0046872">
    <property type="term" value="F:metal ion binding"/>
    <property type="evidence" value="ECO:0007669"/>
    <property type="project" value="UniProtKB-KW"/>
</dbReference>
<feature type="binding site" evidence="17">
    <location>
        <position position="27"/>
    </location>
    <ligand>
        <name>[4Fe-4S] cluster</name>
        <dbReference type="ChEBI" id="CHEBI:49883"/>
    </ligand>
</feature>
<accession>A0A3G9JRB1</accession>
<dbReference type="Pfam" id="PF02677">
    <property type="entry name" value="QueH"/>
    <property type="match status" value="1"/>
</dbReference>
<keyword evidence="13 17" id="KW-1015">Disulfide bond</keyword>
<organism evidence="18 19">
    <name type="scientific">Intestinibaculum porci</name>
    <dbReference type="NCBI Taxonomy" id="2487118"/>
    <lineage>
        <taxon>Bacteria</taxon>
        <taxon>Bacillati</taxon>
        <taxon>Bacillota</taxon>
        <taxon>Erysipelotrichia</taxon>
        <taxon>Erysipelotrichales</taxon>
        <taxon>Erysipelotrichaceae</taxon>
        <taxon>Intestinibaculum</taxon>
    </lineage>
</organism>
<dbReference type="RefSeq" id="WP_125118298.1">
    <property type="nucleotide sequence ID" value="NZ_AP019309.1"/>
</dbReference>
<keyword evidence="19" id="KW-1185">Reference proteome</keyword>
<keyword evidence="11 17" id="KW-0408">Iron</keyword>
<feature type="binding site" evidence="17">
    <location>
        <position position="111"/>
    </location>
    <ligand>
        <name>[4Fe-4S] cluster</name>
        <dbReference type="ChEBI" id="CHEBI:49883"/>
    </ligand>
</feature>
<keyword evidence="6 17" id="KW-0004">4Fe-4S</keyword>
<comment type="pathway">
    <text evidence="2 17">tRNA modification; tRNA-queuosine biosynthesis.</text>
</comment>
<evidence type="ECO:0000256" key="6">
    <source>
        <dbReference type="ARBA" id="ARBA00022485"/>
    </source>
</evidence>
<evidence type="ECO:0000256" key="11">
    <source>
        <dbReference type="ARBA" id="ARBA00023004"/>
    </source>
</evidence>
<comment type="similarity">
    <text evidence="3 17">Belongs to the QueH family.</text>
</comment>
<dbReference type="GO" id="GO:0052693">
    <property type="term" value="F:epoxyqueuosine reductase activity"/>
    <property type="evidence" value="ECO:0007669"/>
    <property type="project" value="UniProtKB-UniRule"/>
</dbReference>
<keyword evidence="7 17" id="KW-0819">tRNA processing</keyword>
<evidence type="ECO:0000256" key="5">
    <source>
        <dbReference type="ARBA" id="ARBA00016895"/>
    </source>
</evidence>
<dbReference type="EC" id="1.17.99.6" evidence="4 17"/>
<evidence type="ECO:0000256" key="14">
    <source>
        <dbReference type="ARBA" id="ARBA00023284"/>
    </source>
</evidence>
<gene>
    <name evidence="17" type="primary">queH</name>
    <name evidence="18" type="ORF">SG0102_02780</name>
</gene>
<reference evidence="18 19" key="1">
    <citation type="submission" date="2018-11" db="EMBL/GenBank/DDBJ databases">
        <title>Novel Erysipelotrichaceae bacterium isolated from small intestine of a swine.</title>
        <authorList>
            <person name="Kim J.S."/>
            <person name="Choe H."/>
            <person name="Lee Y.R."/>
            <person name="Kim K.M."/>
            <person name="Park D.S."/>
        </authorList>
    </citation>
    <scope>NUCLEOTIDE SEQUENCE [LARGE SCALE GENOMIC DNA]</scope>
    <source>
        <strain evidence="18 19">SG0102</strain>
    </source>
</reference>
<dbReference type="PANTHER" id="PTHR36701:SF1">
    <property type="entry name" value="EPOXYQUEUOSINE REDUCTASE QUEH"/>
    <property type="match status" value="1"/>
</dbReference>
<evidence type="ECO:0000256" key="7">
    <source>
        <dbReference type="ARBA" id="ARBA00022694"/>
    </source>
</evidence>